<proteinExistence type="inferred from homology"/>
<evidence type="ECO:0000256" key="8">
    <source>
        <dbReference type="ARBA" id="ARBA00023136"/>
    </source>
</evidence>
<dbReference type="Gene3D" id="1.20.1250.20">
    <property type="entry name" value="MFS general substrate transporter like domains"/>
    <property type="match status" value="1"/>
</dbReference>
<sequence>MSKEHLSFSPVRSLVWPVHRWELKKVLSMLLLIFLVCTTYTILRNLKDTVILTAKASGAEVIPFLKVWGMLPGAFLAAYIYTRLLRRFRRDQVFYIVISSFLFYFLLFAFVLYPNNESLHLDKTAVFLSDRLPAGFNAPITMVRNWTFSTFYVISELWAVQVLALLFWGFVNEITPLSEAKRYYGILNFGSNIAPLIGGFLALFTTRWLTFSFLNGGGDEWGATIAKLTCVVTLLGCSAMILFYWMHRSLPAEKDDFSAANSSKKKIKLSIRDSIRVLLRSRYLLYLAVIVLGYNISINFTDILWKAQLKRYFTDPNAMLEHMNKITIGIGCLATLGAIFFSLMIHRFGWTLIAIITPILMTITALLFFSFYFFGNGIIAAGISLGALSPLALTVYSGSMQNCLSKAGKYSLFDASKEIAFLPLASEERIKGKAAIDGLGSGIGKSGASISYQGLILVAGGVAQTAPLIMGVLFVVLTLWIFSVTVLGGLFKEKSLAEQREPLGETAVKV</sequence>
<evidence type="ECO:0000256" key="5">
    <source>
        <dbReference type="ARBA" id="ARBA00022741"/>
    </source>
</evidence>
<dbReference type="NCBIfam" id="TIGR00769">
    <property type="entry name" value="AAA"/>
    <property type="match status" value="1"/>
</dbReference>
<evidence type="ECO:0000256" key="9">
    <source>
        <dbReference type="RuleBase" id="RU363121"/>
    </source>
</evidence>
<dbReference type="PANTHER" id="PTHR31187">
    <property type="match status" value="1"/>
</dbReference>
<keyword evidence="7 9" id="KW-1133">Transmembrane helix</keyword>
<evidence type="ECO:0000313" key="11">
    <source>
        <dbReference type="Proteomes" id="UP000722121"/>
    </source>
</evidence>
<dbReference type="PANTHER" id="PTHR31187:SF1">
    <property type="entry name" value="ADP,ATP CARRIER PROTEIN 1"/>
    <property type="match status" value="1"/>
</dbReference>
<keyword evidence="5 9" id="KW-0547">Nucleotide-binding</keyword>
<feature type="transmembrane region" description="Helical" evidence="9">
    <location>
        <begin position="151"/>
        <end position="171"/>
    </location>
</feature>
<dbReference type="InterPro" id="IPR036259">
    <property type="entry name" value="MFS_trans_sf"/>
</dbReference>
<evidence type="ECO:0000256" key="4">
    <source>
        <dbReference type="ARBA" id="ARBA00022692"/>
    </source>
</evidence>
<evidence type="ECO:0000313" key="10">
    <source>
        <dbReference type="EMBL" id="MBN4067337.1"/>
    </source>
</evidence>
<dbReference type="EMBL" id="JAFITR010000115">
    <property type="protein sequence ID" value="MBN4067337.1"/>
    <property type="molecule type" value="Genomic_DNA"/>
</dbReference>
<feature type="transmembrane region" description="Helical" evidence="9">
    <location>
        <begin position="183"/>
        <end position="204"/>
    </location>
</feature>
<dbReference type="Pfam" id="PF03219">
    <property type="entry name" value="TLC"/>
    <property type="match status" value="1"/>
</dbReference>
<feature type="transmembrane region" description="Helical" evidence="9">
    <location>
        <begin position="378"/>
        <end position="396"/>
    </location>
</feature>
<comment type="subcellular location">
    <subcellularLocation>
        <location evidence="1 9">Membrane</location>
        <topology evidence="1 9">Multi-pass membrane protein</topology>
    </subcellularLocation>
</comment>
<dbReference type="SUPFAM" id="SSF103473">
    <property type="entry name" value="MFS general substrate transporter"/>
    <property type="match status" value="1"/>
</dbReference>
<keyword evidence="11" id="KW-1185">Reference proteome</keyword>
<name>A0ABS3ARH9_9BACT</name>
<evidence type="ECO:0000256" key="7">
    <source>
        <dbReference type="ARBA" id="ARBA00022989"/>
    </source>
</evidence>
<evidence type="ECO:0000256" key="6">
    <source>
        <dbReference type="ARBA" id="ARBA00022840"/>
    </source>
</evidence>
<accession>A0ABS3ARH9</accession>
<gene>
    <name evidence="10" type="ORF">JYU14_04565</name>
</gene>
<feature type="transmembrane region" description="Helical" evidence="9">
    <location>
        <begin position="455"/>
        <end position="482"/>
    </location>
</feature>
<comment type="similarity">
    <text evidence="2 9">Belongs to the ADP/ATP translocase tlc family.</text>
</comment>
<protein>
    <recommendedName>
        <fullName evidence="9">ADP,ATP carrier protein</fullName>
    </recommendedName>
</protein>
<keyword evidence="8 9" id="KW-0472">Membrane</keyword>
<comment type="caution">
    <text evidence="10">The sequence shown here is derived from an EMBL/GenBank/DDBJ whole genome shotgun (WGS) entry which is preliminary data.</text>
</comment>
<evidence type="ECO:0000256" key="3">
    <source>
        <dbReference type="ARBA" id="ARBA00022448"/>
    </source>
</evidence>
<dbReference type="Proteomes" id="UP000722121">
    <property type="component" value="Unassembled WGS sequence"/>
</dbReference>
<feature type="transmembrane region" description="Helical" evidence="9">
    <location>
        <begin position="93"/>
        <end position="113"/>
    </location>
</feature>
<feature type="transmembrane region" description="Helical" evidence="9">
    <location>
        <begin position="325"/>
        <end position="345"/>
    </location>
</feature>
<feature type="transmembrane region" description="Helical" evidence="9">
    <location>
        <begin position="224"/>
        <end position="245"/>
    </location>
</feature>
<reference evidence="10 11" key="1">
    <citation type="submission" date="2021-02" db="EMBL/GenBank/DDBJ databases">
        <title>Activity-based single-cell genomes from oceanic crustal fluid captures similar information to metagenomic and metatranscriptomic surveys with orders of magnitude less sampling.</title>
        <authorList>
            <person name="D'Angelo T.S."/>
            <person name="Orcutt B.N."/>
        </authorList>
    </citation>
    <scope>NUCLEOTIDE SEQUENCE [LARGE SCALE GENOMIC DNA]</scope>
    <source>
        <strain evidence="10">AH-315-G07</strain>
    </source>
</reference>
<feature type="transmembrane region" description="Helical" evidence="9">
    <location>
        <begin position="283"/>
        <end position="305"/>
    </location>
</feature>
<evidence type="ECO:0000256" key="2">
    <source>
        <dbReference type="ARBA" id="ARBA00007127"/>
    </source>
</evidence>
<feature type="transmembrane region" description="Helical" evidence="9">
    <location>
        <begin position="63"/>
        <end position="81"/>
    </location>
</feature>
<keyword evidence="3 9" id="KW-0813">Transport</keyword>
<dbReference type="InterPro" id="IPR004667">
    <property type="entry name" value="ADP_ATP_car_bac_type"/>
</dbReference>
<organism evidence="10 11">
    <name type="scientific">Simkania negevensis</name>
    <dbReference type="NCBI Taxonomy" id="83561"/>
    <lineage>
        <taxon>Bacteria</taxon>
        <taxon>Pseudomonadati</taxon>
        <taxon>Chlamydiota</taxon>
        <taxon>Chlamydiia</taxon>
        <taxon>Parachlamydiales</taxon>
        <taxon>Simkaniaceae</taxon>
        <taxon>Simkania</taxon>
    </lineage>
</organism>
<feature type="transmembrane region" description="Helical" evidence="9">
    <location>
        <begin position="26"/>
        <end position="43"/>
    </location>
</feature>
<keyword evidence="6 9" id="KW-0067">ATP-binding</keyword>
<evidence type="ECO:0000256" key="1">
    <source>
        <dbReference type="ARBA" id="ARBA00004141"/>
    </source>
</evidence>
<feature type="transmembrane region" description="Helical" evidence="9">
    <location>
        <begin position="352"/>
        <end position="372"/>
    </location>
</feature>
<keyword evidence="4 9" id="KW-0812">Transmembrane</keyword>